<dbReference type="SMART" id="SM01340">
    <property type="entry name" value="DNA_mis_repair"/>
    <property type="match status" value="1"/>
</dbReference>
<keyword evidence="7" id="KW-0540">Nuclease</keyword>
<evidence type="ECO:0000256" key="3">
    <source>
        <dbReference type="ARBA" id="ARBA00023204"/>
    </source>
</evidence>
<comment type="similarity">
    <text evidence="1 4">Belongs to the DNA mismatch repair MutL/HexB family.</text>
</comment>
<evidence type="ECO:0000259" key="6">
    <source>
        <dbReference type="SMART" id="SM01340"/>
    </source>
</evidence>
<dbReference type="SMART" id="SM00853">
    <property type="entry name" value="MutL_C"/>
    <property type="match status" value="1"/>
</dbReference>
<dbReference type="CDD" id="cd16926">
    <property type="entry name" value="HATPase_MutL-MLH-PMS-like"/>
    <property type="match status" value="1"/>
</dbReference>
<keyword evidence="7" id="KW-0255">Endonuclease</keyword>
<comment type="function">
    <text evidence="4">This protein is involved in the repair of mismatches in DNA. It is required for dam-dependent methyl-directed DNA mismatch repair. May act as a 'molecular matchmaker', a protein that promotes the formation of a stable complex between two or more DNA-binding proteins in an ATP-dependent manner without itself being part of a final effector complex.</text>
</comment>
<dbReference type="InterPro" id="IPR042121">
    <property type="entry name" value="MutL_C_regsub"/>
</dbReference>
<dbReference type="InterPro" id="IPR020568">
    <property type="entry name" value="Ribosomal_Su5_D2-typ_SF"/>
</dbReference>
<dbReference type="Gene3D" id="3.30.565.10">
    <property type="entry name" value="Histidine kinase-like ATPase, C-terminal domain"/>
    <property type="match status" value="1"/>
</dbReference>
<dbReference type="GO" id="GO:0006298">
    <property type="term" value="P:mismatch repair"/>
    <property type="evidence" value="ECO:0007669"/>
    <property type="project" value="UniProtKB-UniRule"/>
</dbReference>
<gene>
    <name evidence="4 7" type="primary">mutL</name>
    <name evidence="7" type="ORF">IAB94_03745</name>
</gene>
<dbReference type="Proteomes" id="UP000823913">
    <property type="component" value="Unassembled WGS sequence"/>
</dbReference>
<dbReference type="Gene3D" id="3.30.1370.100">
    <property type="entry name" value="MutL, C-terminal domain, regulatory subdomain"/>
    <property type="match status" value="1"/>
</dbReference>
<dbReference type="NCBIfam" id="TIGR00585">
    <property type="entry name" value="mutl"/>
    <property type="match status" value="1"/>
</dbReference>
<dbReference type="Gene3D" id="3.30.1540.20">
    <property type="entry name" value="MutL, C-terminal domain, dimerisation subdomain"/>
    <property type="match status" value="1"/>
</dbReference>
<dbReference type="GO" id="GO:0032300">
    <property type="term" value="C:mismatch repair complex"/>
    <property type="evidence" value="ECO:0007669"/>
    <property type="project" value="InterPro"/>
</dbReference>
<keyword evidence="7" id="KW-0378">Hydrolase</keyword>
<proteinExistence type="inferred from homology"/>
<dbReference type="InterPro" id="IPR013507">
    <property type="entry name" value="DNA_mismatch_S5_2-like"/>
</dbReference>
<dbReference type="InterPro" id="IPR014790">
    <property type="entry name" value="MutL_C"/>
</dbReference>
<dbReference type="Gene3D" id="3.30.230.10">
    <property type="match status" value="1"/>
</dbReference>
<protein>
    <recommendedName>
        <fullName evidence="4">DNA mismatch repair protein MutL</fullName>
    </recommendedName>
</protein>
<name>A0A9D1J9M1_9FIRM</name>
<accession>A0A9D1J9M1</accession>
<dbReference type="Pfam" id="PF01119">
    <property type="entry name" value="DNA_mis_repair"/>
    <property type="match status" value="1"/>
</dbReference>
<dbReference type="GO" id="GO:0005524">
    <property type="term" value="F:ATP binding"/>
    <property type="evidence" value="ECO:0007669"/>
    <property type="project" value="InterPro"/>
</dbReference>
<dbReference type="HAMAP" id="MF_00149">
    <property type="entry name" value="DNA_mis_repair"/>
    <property type="match status" value="1"/>
</dbReference>
<dbReference type="InterPro" id="IPR014721">
    <property type="entry name" value="Ribsml_uS5_D2-typ_fold_subgr"/>
</dbReference>
<dbReference type="PROSITE" id="PS00058">
    <property type="entry name" value="DNA_MISMATCH_REPAIR_1"/>
    <property type="match status" value="1"/>
</dbReference>
<dbReference type="SUPFAM" id="SSF55874">
    <property type="entry name" value="ATPase domain of HSP90 chaperone/DNA topoisomerase II/histidine kinase"/>
    <property type="match status" value="1"/>
</dbReference>
<dbReference type="PANTHER" id="PTHR10073">
    <property type="entry name" value="DNA MISMATCH REPAIR PROTEIN MLH, PMS, MUTL"/>
    <property type="match status" value="1"/>
</dbReference>
<feature type="domain" description="MutL C-terminal dimerisation" evidence="5">
    <location>
        <begin position="474"/>
        <end position="617"/>
    </location>
</feature>
<keyword evidence="2 4" id="KW-0227">DNA damage</keyword>
<evidence type="ECO:0000259" key="5">
    <source>
        <dbReference type="SMART" id="SM00853"/>
    </source>
</evidence>
<dbReference type="InterPro" id="IPR038973">
    <property type="entry name" value="MutL/Mlh/Pms-like"/>
</dbReference>
<dbReference type="CDD" id="cd00782">
    <property type="entry name" value="MutL_Trans"/>
    <property type="match status" value="1"/>
</dbReference>
<dbReference type="InterPro" id="IPR037198">
    <property type="entry name" value="MutL_C_sf"/>
</dbReference>
<evidence type="ECO:0000256" key="1">
    <source>
        <dbReference type="ARBA" id="ARBA00006082"/>
    </source>
</evidence>
<keyword evidence="3 4" id="KW-0234">DNA repair</keyword>
<reference evidence="7" key="1">
    <citation type="submission" date="2020-10" db="EMBL/GenBank/DDBJ databases">
        <authorList>
            <person name="Gilroy R."/>
        </authorList>
    </citation>
    <scope>NUCLEOTIDE SEQUENCE</scope>
    <source>
        <strain evidence="7">ChiW16-3235</strain>
    </source>
</reference>
<dbReference type="InterPro" id="IPR036890">
    <property type="entry name" value="HATPase_C_sf"/>
</dbReference>
<dbReference type="Pfam" id="PF13589">
    <property type="entry name" value="HATPase_c_3"/>
    <property type="match status" value="1"/>
</dbReference>
<feature type="domain" description="DNA mismatch repair protein S5" evidence="6">
    <location>
        <begin position="207"/>
        <end position="325"/>
    </location>
</feature>
<dbReference type="SUPFAM" id="SSF118116">
    <property type="entry name" value="DNA mismatch repair protein MutL"/>
    <property type="match status" value="1"/>
</dbReference>
<evidence type="ECO:0000256" key="2">
    <source>
        <dbReference type="ARBA" id="ARBA00022763"/>
    </source>
</evidence>
<evidence type="ECO:0000256" key="4">
    <source>
        <dbReference type="HAMAP-Rule" id="MF_00149"/>
    </source>
</evidence>
<dbReference type="AlphaFoldDB" id="A0A9D1J9M1"/>
<dbReference type="InterPro" id="IPR042120">
    <property type="entry name" value="MutL_C_dimsub"/>
</dbReference>
<dbReference type="Pfam" id="PF08676">
    <property type="entry name" value="MutL_C"/>
    <property type="match status" value="1"/>
</dbReference>
<dbReference type="GO" id="GO:0004519">
    <property type="term" value="F:endonuclease activity"/>
    <property type="evidence" value="ECO:0007669"/>
    <property type="project" value="UniProtKB-KW"/>
</dbReference>
<evidence type="ECO:0000313" key="8">
    <source>
        <dbReference type="Proteomes" id="UP000823913"/>
    </source>
</evidence>
<evidence type="ECO:0000313" key="7">
    <source>
        <dbReference type="EMBL" id="HIR67147.1"/>
    </source>
</evidence>
<dbReference type="GO" id="GO:0030983">
    <property type="term" value="F:mismatched DNA binding"/>
    <property type="evidence" value="ECO:0007669"/>
    <property type="project" value="InterPro"/>
</dbReference>
<organism evidence="7 8">
    <name type="scientific">Candidatus Coproplasma avicola</name>
    <dbReference type="NCBI Taxonomy" id="2840744"/>
    <lineage>
        <taxon>Bacteria</taxon>
        <taxon>Bacillati</taxon>
        <taxon>Bacillota</taxon>
        <taxon>Clostridia</taxon>
        <taxon>Eubacteriales</taxon>
        <taxon>Candidatus Coproplasma</taxon>
    </lineage>
</organism>
<dbReference type="SUPFAM" id="SSF54211">
    <property type="entry name" value="Ribosomal protein S5 domain 2-like"/>
    <property type="match status" value="1"/>
</dbReference>
<comment type="caution">
    <text evidence="7">The sequence shown here is derived from an EMBL/GenBank/DDBJ whole genome shotgun (WGS) entry which is preliminary data.</text>
</comment>
<dbReference type="InterPro" id="IPR002099">
    <property type="entry name" value="MutL/Mlh/PMS"/>
</dbReference>
<reference evidence="7" key="2">
    <citation type="journal article" date="2021" name="PeerJ">
        <title>Extensive microbial diversity within the chicken gut microbiome revealed by metagenomics and culture.</title>
        <authorList>
            <person name="Gilroy R."/>
            <person name="Ravi A."/>
            <person name="Getino M."/>
            <person name="Pursley I."/>
            <person name="Horton D.L."/>
            <person name="Alikhan N.F."/>
            <person name="Baker D."/>
            <person name="Gharbi K."/>
            <person name="Hall N."/>
            <person name="Watson M."/>
            <person name="Adriaenssens E.M."/>
            <person name="Foster-Nyarko E."/>
            <person name="Jarju S."/>
            <person name="Secka A."/>
            <person name="Antonio M."/>
            <person name="Oren A."/>
            <person name="Chaudhuri R.R."/>
            <person name="La Ragione R."/>
            <person name="Hildebrand F."/>
            <person name="Pallen M.J."/>
        </authorList>
    </citation>
    <scope>NUCLEOTIDE SEQUENCE</scope>
    <source>
        <strain evidence="7">ChiW16-3235</strain>
    </source>
</reference>
<dbReference type="InterPro" id="IPR014762">
    <property type="entry name" value="DNA_mismatch_repair_CS"/>
</dbReference>
<dbReference type="PANTHER" id="PTHR10073:SF12">
    <property type="entry name" value="DNA MISMATCH REPAIR PROTEIN MLH1"/>
    <property type="match status" value="1"/>
</dbReference>
<dbReference type="InterPro" id="IPR020667">
    <property type="entry name" value="DNA_mismatch_repair_MutL"/>
</dbReference>
<dbReference type="FunFam" id="3.30.565.10:FF:000003">
    <property type="entry name" value="DNA mismatch repair endonuclease MutL"/>
    <property type="match status" value="1"/>
</dbReference>
<sequence length="660" mass="74016">MAKINILSEVICNRIAAGEVIDRPYSAVKEMIENSLDAGATEIEVYIERGGKDLIKIVDNGCGIEKDDMRAAFFSHATSKISTLEDIDNIHTLGFRGEALATIAAIAQVELISVTVGNDAWKVECDGEFIGQVEPAALDKGTQITVRNIFFNTPVRRKFLKTDKKEEADITSFVTRYILGNPRVAFKYFIDGKLTLQSYGGGLEEAIAQVYGSKYLPQSFKINADRNDIHVYGFIGNQNFFKPNKSYQNVYLNGRCISNNVISTAISQAYAPYAMKRNYPVYTLFIDVPTEIVDVNVHPNKADVRFVDNQLIFGTVYKVISSVLDGTAKAADFVVDSTVVPEIKSTFAESGSKNAVYASDYTQSGKVYDKNFDDVAMPQFTPDGKIKKAEQATPAPPVQPQPLVSDHSYYEKLESRNIQPKTVDEVPLYKAFAPLREENKMKVCGGVKPLPVRVAEQERAKAEQERIAYENWKYKGDFFNTYLIYETGDDVYLIDQHAAHERMIFDSLIEKLKNRTSIPRQGMLIPYILDLNAQESAFISENLMLIRRMGFDIEPFGVTAYRVNEVPLDLQDIDLKAFFGDLLSDLGGLRSIKVEDVLRDKIAMTACKHAVKGGMRLTDAEKQKLIEMLKGDVGLKCPHGRPVCVKMTRTQIEKMFKRIV</sequence>
<dbReference type="GO" id="GO:0016887">
    <property type="term" value="F:ATP hydrolysis activity"/>
    <property type="evidence" value="ECO:0007669"/>
    <property type="project" value="InterPro"/>
</dbReference>
<dbReference type="GO" id="GO:0140664">
    <property type="term" value="F:ATP-dependent DNA damage sensor activity"/>
    <property type="evidence" value="ECO:0007669"/>
    <property type="project" value="InterPro"/>
</dbReference>
<dbReference type="EMBL" id="DVHK01000079">
    <property type="protein sequence ID" value="HIR67147.1"/>
    <property type="molecule type" value="Genomic_DNA"/>
</dbReference>